<proteinExistence type="predicted"/>
<sequence>MNAVLWSRVEPLLGGWLRQFLHEEEKPGGKPRRTDSFLSEAKRRPVLCSFGLSVQSRFTASCDVTTFQGLLTLRLMNAV</sequence>
<dbReference type="AlphaFoldDB" id="A0AAV7MUN7"/>
<comment type="caution">
    <text evidence="1">The sequence shown here is derived from an EMBL/GenBank/DDBJ whole genome shotgun (WGS) entry which is preliminary data.</text>
</comment>
<protein>
    <submittedName>
        <fullName evidence="1">Uncharacterized protein</fullName>
    </submittedName>
</protein>
<gene>
    <name evidence="1" type="ORF">NDU88_003098</name>
</gene>
<reference evidence="1" key="1">
    <citation type="journal article" date="2022" name="bioRxiv">
        <title>Sequencing and chromosome-scale assembly of the giantPleurodeles waltlgenome.</title>
        <authorList>
            <person name="Brown T."/>
            <person name="Elewa A."/>
            <person name="Iarovenko S."/>
            <person name="Subramanian E."/>
            <person name="Araus A.J."/>
            <person name="Petzold A."/>
            <person name="Susuki M."/>
            <person name="Suzuki K.-i.T."/>
            <person name="Hayashi T."/>
            <person name="Toyoda A."/>
            <person name="Oliveira C."/>
            <person name="Osipova E."/>
            <person name="Leigh N.D."/>
            <person name="Simon A."/>
            <person name="Yun M.H."/>
        </authorList>
    </citation>
    <scope>NUCLEOTIDE SEQUENCE</scope>
    <source>
        <strain evidence="1">20211129_DDA</strain>
        <tissue evidence="1">Liver</tissue>
    </source>
</reference>
<name>A0AAV7MUN7_PLEWA</name>
<evidence type="ECO:0000313" key="1">
    <source>
        <dbReference type="EMBL" id="KAJ1105693.1"/>
    </source>
</evidence>
<organism evidence="1 2">
    <name type="scientific">Pleurodeles waltl</name>
    <name type="common">Iberian ribbed newt</name>
    <dbReference type="NCBI Taxonomy" id="8319"/>
    <lineage>
        <taxon>Eukaryota</taxon>
        <taxon>Metazoa</taxon>
        <taxon>Chordata</taxon>
        <taxon>Craniata</taxon>
        <taxon>Vertebrata</taxon>
        <taxon>Euteleostomi</taxon>
        <taxon>Amphibia</taxon>
        <taxon>Batrachia</taxon>
        <taxon>Caudata</taxon>
        <taxon>Salamandroidea</taxon>
        <taxon>Salamandridae</taxon>
        <taxon>Pleurodelinae</taxon>
        <taxon>Pleurodeles</taxon>
    </lineage>
</organism>
<dbReference type="EMBL" id="JANPWB010000013">
    <property type="protein sequence ID" value="KAJ1105693.1"/>
    <property type="molecule type" value="Genomic_DNA"/>
</dbReference>
<keyword evidence="2" id="KW-1185">Reference proteome</keyword>
<evidence type="ECO:0000313" key="2">
    <source>
        <dbReference type="Proteomes" id="UP001066276"/>
    </source>
</evidence>
<dbReference type="Proteomes" id="UP001066276">
    <property type="component" value="Chromosome 9"/>
</dbReference>
<accession>A0AAV7MUN7</accession>